<proteinExistence type="predicted"/>
<name>A0ABQ3RFB9_STRRR</name>
<reference evidence="2" key="1">
    <citation type="submission" date="2023-07" db="EMBL/GenBank/DDBJ databases">
        <title>Whole genome shotgun sequence of Streptomyces achromogenes subsp. rubradiris NBRC 14000.</title>
        <authorList>
            <person name="Komaki H."/>
            <person name="Tamura T."/>
        </authorList>
    </citation>
    <scope>NUCLEOTIDE SEQUENCE [LARGE SCALE GENOMIC DNA]</scope>
    <source>
        <strain evidence="2">NBRC 14000</strain>
    </source>
</reference>
<comment type="caution">
    <text evidence="1">The sequence shown here is derived from an EMBL/GenBank/DDBJ whole genome shotgun (WGS) entry which is preliminary data.</text>
</comment>
<organism evidence="1 2">
    <name type="scientific">Streptomyces rubradiris</name>
    <name type="common">Streptomyces achromogenes subsp. rubradiris</name>
    <dbReference type="NCBI Taxonomy" id="285531"/>
    <lineage>
        <taxon>Bacteria</taxon>
        <taxon>Bacillati</taxon>
        <taxon>Actinomycetota</taxon>
        <taxon>Actinomycetes</taxon>
        <taxon>Kitasatosporales</taxon>
        <taxon>Streptomycetaceae</taxon>
        <taxon>Streptomyces</taxon>
    </lineage>
</organism>
<protein>
    <submittedName>
        <fullName evidence="1">Uncharacterized protein</fullName>
    </submittedName>
</protein>
<sequence>MEIHRTGTGAFSTERPSRDLALWVETVGRCRTAVRRPVPDGREAAGAGRP</sequence>
<evidence type="ECO:0000313" key="1">
    <source>
        <dbReference type="EMBL" id="GHI54541.1"/>
    </source>
</evidence>
<gene>
    <name evidence="1" type="ORF">Srubr_43870</name>
</gene>
<evidence type="ECO:0000313" key="2">
    <source>
        <dbReference type="Proteomes" id="UP000646738"/>
    </source>
</evidence>
<accession>A0ABQ3RFB9</accession>
<dbReference type="EMBL" id="BNEA01000015">
    <property type="protein sequence ID" value="GHI54541.1"/>
    <property type="molecule type" value="Genomic_DNA"/>
</dbReference>
<dbReference type="Proteomes" id="UP000646738">
    <property type="component" value="Unassembled WGS sequence"/>
</dbReference>
<keyword evidence="2" id="KW-1185">Reference proteome</keyword>